<organism evidence="3 4">
    <name type="scientific">Vibrio marisflavi CECT 7928</name>
    <dbReference type="NCBI Taxonomy" id="634439"/>
    <lineage>
        <taxon>Bacteria</taxon>
        <taxon>Pseudomonadati</taxon>
        <taxon>Pseudomonadota</taxon>
        <taxon>Gammaproteobacteria</taxon>
        <taxon>Vibrionales</taxon>
        <taxon>Vibrionaceae</taxon>
        <taxon>Vibrio</taxon>
    </lineage>
</organism>
<comment type="caution">
    <text evidence="3">The sequence shown here is derived from an EMBL/GenBank/DDBJ whole genome shotgun (WGS) entry which is preliminary data.</text>
</comment>
<feature type="chain" id="PRO_5047357003" description="ABC transporter" evidence="2">
    <location>
        <begin position="22"/>
        <end position="244"/>
    </location>
</feature>
<evidence type="ECO:0000313" key="3">
    <source>
        <dbReference type="EMBL" id="CAH0537824.1"/>
    </source>
</evidence>
<keyword evidence="2" id="KW-0732">Signal</keyword>
<dbReference type="PANTHER" id="PTHR35936:SF25">
    <property type="entry name" value="ABC TRANSPORTER SUBSTRATE-BINDING PROTEIN"/>
    <property type="match status" value="1"/>
</dbReference>
<evidence type="ECO:0000313" key="4">
    <source>
        <dbReference type="Proteomes" id="UP000838748"/>
    </source>
</evidence>
<dbReference type="Proteomes" id="UP000838748">
    <property type="component" value="Unassembled WGS sequence"/>
</dbReference>
<sequence length="244" mass="27049">MYTVRAMTFALLIILSNSIKADTLTLTSLEWPPYSGKALPEQGASVAVVKAAVESMGHTLKVEFYPWSRTVHLAKTDTNIAGYFPEYKFESNDILFSNKIGTGPLGLVENKASPVTWSTLSDLKAYKIGVVRGYVNTADFDSMVASGKIQADAAKSDELNLKKVATKRVRLAVIDSNVLKYLTSNTPELKQYKNDLVMNPRLLAEKGLYIAFTNDAEGKRWKGIVDQGLSKIDIQKIMQEYLNK</sequence>
<dbReference type="SUPFAM" id="SSF53850">
    <property type="entry name" value="Periplasmic binding protein-like II"/>
    <property type="match status" value="1"/>
</dbReference>
<reference evidence="3" key="1">
    <citation type="submission" date="2021-11" db="EMBL/GenBank/DDBJ databases">
        <authorList>
            <person name="Rodrigo-Torres L."/>
            <person name="Arahal R. D."/>
            <person name="Lucena T."/>
        </authorList>
    </citation>
    <scope>NUCLEOTIDE SEQUENCE</scope>
    <source>
        <strain evidence="3">CECT 7928</strain>
    </source>
</reference>
<accession>A0ABM9A299</accession>
<evidence type="ECO:0008006" key="5">
    <source>
        <dbReference type="Google" id="ProtNLM"/>
    </source>
</evidence>
<feature type="signal peptide" evidence="2">
    <location>
        <begin position="1"/>
        <end position="21"/>
    </location>
</feature>
<protein>
    <recommendedName>
        <fullName evidence="5">ABC transporter</fullName>
    </recommendedName>
</protein>
<name>A0ABM9A299_9VIBR</name>
<dbReference type="RefSeq" id="WP_237360710.1">
    <property type="nucleotide sequence ID" value="NZ_CAKLDM010000001.1"/>
</dbReference>
<comment type="similarity">
    <text evidence="1">Belongs to the bacterial solute-binding protein 3 family.</text>
</comment>
<keyword evidence="4" id="KW-1185">Reference proteome</keyword>
<dbReference type="EMBL" id="CAKLDM010000001">
    <property type="protein sequence ID" value="CAH0537824.1"/>
    <property type="molecule type" value="Genomic_DNA"/>
</dbReference>
<evidence type="ECO:0000256" key="1">
    <source>
        <dbReference type="ARBA" id="ARBA00010333"/>
    </source>
</evidence>
<evidence type="ECO:0000256" key="2">
    <source>
        <dbReference type="SAM" id="SignalP"/>
    </source>
</evidence>
<proteinExistence type="inferred from homology"/>
<dbReference type="PANTHER" id="PTHR35936">
    <property type="entry name" value="MEMBRANE-BOUND LYTIC MUREIN TRANSGLYCOSYLASE F"/>
    <property type="match status" value="1"/>
</dbReference>
<dbReference type="Gene3D" id="3.40.190.10">
    <property type="entry name" value="Periplasmic binding protein-like II"/>
    <property type="match status" value="2"/>
</dbReference>
<gene>
    <name evidence="3" type="ORF">VMF7928_01377</name>
</gene>